<evidence type="ECO:0000313" key="10">
    <source>
        <dbReference type="Proteomes" id="UP000001307"/>
    </source>
</evidence>
<dbReference type="EMBL" id="FN653023">
    <property type="protein sequence ID" value="CBY18067.1"/>
    <property type="molecule type" value="Genomic_DNA"/>
</dbReference>
<dbReference type="Pfam" id="PF26148">
    <property type="entry name" value="VPS18_RING_C"/>
    <property type="match status" value="1"/>
</dbReference>
<dbReference type="GO" id="GO:0030674">
    <property type="term" value="F:protein-macromolecule adaptor activity"/>
    <property type="evidence" value="ECO:0007669"/>
    <property type="project" value="TreeGrafter"/>
</dbReference>
<dbReference type="SUPFAM" id="SSF69322">
    <property type="entry name" value="Tricorn protease domain 2"/>
    <property type="match status" value="1"/>
</dbReference>
<evidence type="ECO:0000256" key="5">
    <source>
        <dbReference type="ARBA" id="ARBA00022833"/>
    </source>
</evidence>
<feature type="coiled-coil region" evidence="7">
    <location>
        <begin position="783"/>
        <end position="817"/>
    </location>
</feature>
<dbReference type="InParanoid" id="E4X363"/>
<evidence type="ECO:0000256" key="1">
    <source>
        <dbReference type="ARBA" id="ARBA00004492"/>
    </source>
</evidence>
<keyword evidence="3" id="KW-0479">Metal-binding</keyword>
<evidence type="ECO:0000313" key="9">
    <source>
        <dbReference type="EMBL" id="CBY18067.1"/>
    </source>
</evidence>
<dbReference type="AlphaFoldDB" id="E4X363"/>
<dbReference type="OrthoDB" id="1845386at2759"/>
<dbReference type="Proteomes" id="UP000001307">
    <property type="component" value="Unassembled WGS sequence"/>
</dbReference>
<dbReference type="PANTHER" id="PTHR23323:SF26">
    <property type="entry name" value="VACUOLAR PROTEIN SORTING-ASSOCIATED PROTEIN 18 HOMOLOG"/>
    <property type="match status" value="1"/>
</dbReference>
<keyword evidence="5" id="KW-0862">Zinc</keyword>
<dbReference type="PANTHER" id="PTHR23323">
    <property type="entry name" value="VACUOLAR PROTEIN SORTING-ASSOCIATED PROTEIN"/>
    <property type="match status" value="1"/>
</dbReference>
<accession>E4X363</accession>
<name>E4X363_OIKDI</name>
<evidence type="ECO:0000256" key="4">
    <source>
        <dbReference type="ARBA" id="ARBA00022771"/>
    </source>
</evidence>
<evidence type="ECO:0000259" key="8">
    <source>
        <dbReference type="SMART" id="SM00184"/>
    </source>
</evidence>
<reference evidence="9" key="1">
    <citation type="journal article" date="2010" name="Science">
        <title>Plasticity of animal genome architecture unmasked by rapid evolution of a pelagic tunicate.</title>
        <authorList>
            <person name="Denoeud F."/>
            <person name="Henriet S."/>
            <person name="Mungpakdee S."/>
            <person name="Aury J.M."/>
            <person name="Da Silva C."/>
            <person name="Brinkmann H."/>
            <person name="Mikhaleva J."/>
            <person name="Olsen L.C."/>
            <person name="Jubin C."/>
            <person name="Canestro C."/>
            <person name="Bouquet J.M."/>
            <person name="Danks G."/>
            <person name="Poulain J."/>
            <person name="Campsteijn C."/>
            <person name="Adamski M."/>
            <person name="Cross I."/>
            <person name="Yadetie F."/>
            <person name="Muffato M."/>
            <person name="Louis A."/>
            <person name="Butcher S."/>
            <person name="Tsagkogeorga G."/>
            <person name="Konrad A."/>
            <person name="Singh S."/>
            <person name="Jensen M.F."/>
            <person name="Cong E.H."/>
            <person name="Eikeseth-Otteraa H."/>
            <person name="Noel B."/>
            <person name="Anthouard V."/>
            <person name="Porcel B.M."/>
            <person name="Kachouri-Lafond R."/>
            <person name="Nishino A."/>
            <person name="Ugolini M."/>
            <person name="Chourrout P."/>
            <person name="Nishida H."/>
            <person name="Aasland R."/>
            <person name="Huzurbazar S."/>
            <person name="Westhof E."/>
            <person name="Delsuc F."/>
            <person name="Lehrach H."/>
            <person name="Reinhardt R."/>
            <person name="Weissenbach J."/>
            <person name="Roy S.W."/>
            <person name="Artiguenave F."/>
            <person name="Postlethwait J.H."/>
            <person name="Manak J.R."/>
            <person name="Thompson E.M."/>
            <person name="Jaillon O."/>
            <person name="Du Pasquier L."/>
            <person name="Boudinot P."/>
            <person name="Liberles D.A."/>
            <person name="Volff J.N."/>
            <person name="Philippe H."/>
            <person name="Lenhard B."/>
            <person name="Roest Crollius H."/>
            <person name="Wincker P."/>
            <person name="Chourrout D."/>
        </authorList>
    </citation>
    <scope>NUCLEOTIDE SEQUENCE [LARGE SCALE GENOMIC DNA]</scope>
</reference>
<dbReference type="GO" id="GO:0030897">
    <property type="term" value="C:HOPS complex"/>
    <property type="evidence" value="ECO:0007669"/>
    <property type="project" value="TreeGrafter"/>
</dbReference>
<evidence type="ECO:0000256" key="6">
    <source>
        <dbReference type="ARBA" id="ARBA00023136"/>
    </source>
</evidence>
<dbReference type="Pfam" id="PF05131">
    <property type="entry name" value="Pep3_Vps18"/>
    <property type="match status" value="1"/>
</dbReference>
<dbReference type="GO" id="GO:0007032">
    <property type="term" value="P:endosome organization"/>
    <property type="evidence" value="ECO:0007669"/>
    <property type="project" value="TreeGrafter"/>
</dbReference>
<keyword evidence="6" id="KW-0472">Membrane</keyword>
<dbReference type="GO" id="GO:0006904">
    <property type="term" value="P:vesicle docking involved in exocytosis"/>
    <property type="evidence" value="ECO:0007669"/>
    <property type="project" value="TreeGrafter"/>
</dbReference>
<dbReference type="GO" id="GO:0048284">
    <property type="term" value="P:organelle fusion"/>
    <property type="evidence" value="ECO:0007669"/>
    <property type="project" value="TreeGrafter"/>
</dbReference>
<dbReference type="InterPro" id="IPR007810">
    <property type="entry name" value="Pep3/Vps18_beta-prop"/>
</dbReference>
<dbReference type="GO" id="GO:0031902">
    <property type="term" value="C:late endosome membrane"/>
    <property type="evidence" value="ECO:0007669"/>
    <property type="project" value="UniProtKB-SubCell"/>
</dbReference>
<sequence>MGVEGPIFRRQKIEFKSQDEITDFAVSDQKAFIISRSRHLSRIDIHADNDSKGIDIVRSDGKVLDFWPDQKGEAAIFSVLQNGMPCSLLWTFSSNRVKQIKELKNMSITAASWISSSRLIAGNSNGEIFSFSIDSSDWSFKGGSMGTTVKVHFESDEKTPITGISSFTFETKTGNKSFSSSARRVVLATTSSNLIHFIGTDAVESLDQVFSGYTAGVNVINFPANGTFESKLVVTPMPNENDSRLFAWTCMSGQEVFVGEVNSSADRNRTITNNKIITGHGQTGPIHGLALTRFHVVTLHSTCIAATCLLNNQLVFVDHFEKKEALRGLVMSNYDVSPWAFSSQSPYIFRIKNEGRSVWRIYLDLGEFNEAKKFCKDDKSVQNEIMVAQAEHLLNGQKKSPASYREAAMIYAKTEEVTSEIALKFLPSGSLTIQENSMRQEALIYFLKHRLPLVKSMSEKGFIIGWLLELYLTSLRDTEDLYGAGAEEVKHHRQNFLSFVNDPSTRPTILSMKETLYSLLRQHGAVSDFQEIASLIGDHEAIISNSLQNQDWPVAVKTLEKCNDPRLFYKFSSSLLPHVPQKLCSAWESCQLIDPEELLEVMASSSTRSVTCRAAVLQYIESRDMKTLSKEIHNLHLSLLCSVDIEKAESYIVKTLENDEKLKCDLSFAFKCLESFSKNCTPMCYLITQSGRWEDAVKLALANSNGKLAKKLAHKAKDSAAAPNSSLKSIWMHIAEAEISKDPSSTGDILKESDGLVNVGDVLQFFPEFATIDHFKQALCSSLVSVSAQIDEYQDKLQQTQNSARQIRKDIKDLNRKCYILTSENLCTCCYLPILSSAFLVFHCGHYFHTACAVKELIFATNSKKTATELKTLLQELNTSSTSPVTRQKIERLVADECPFCGIRAVESIDVPLLNSNTIEDW</sequence>
<keyword evidence="4" id="KW-0863">Zinc-finger</keyword>
<dbReference type="GO" id="GO:0008270">
    <property type="term" value="F:zinc ion binding"/>
    <property type="evidence" value="ECO:0007669"/>
    <property type="project" value="UniProtKB-KW"/>
</dbReference>
<evidence type="ECO:0000256" key="3">
    <source>
        <dbReference type="ARBA" id="ARBA00022723"/>
    </source>
</evidence>
<keyword evidence="10" id="KW-1185">Reference proteome</keyword>
<proteinExistence type="predicted"/>
<organism evidence="9">
    <name type="scientific">Oikopleura dioica</name>
    <name type="common">Tunicate</name>
    <dbReference type="NCBI Taxonomy" id="34765"/>
    <lineage>
        <taxon>Eukaryota</taxon>
        <taxon>Metazoa</taxon>
        <taxon>Chordata</taxon>
        <taxon>Tunicata</taxon>
        <taxon>Appendicularia</taxon>
        <taxon>Copelata</taxon>
        <taxon>Oikopleuridae</taxon>
        <taxon>Oikopleura</taxon>
    </lineage>
</organism>
<dbReference type="GO" id="GO:0007033">
    <property type="term" value="P:vacuole organization"/>
    <property type="evidence" value="ECO:0007669"/>
    <property type="project" value="TreeGrafter"/>
</dbReference>
<keyword evidence="7" id="KW-0175">Coiled coil</keyword>
<dbReference type="InterPro" id="IPR001841">
    <property type="entry name" value="Znf_RING"/>
</dbReference>
<dbReference type="FunCoup" id="E4X363">
    <property type="interactions" value="567"/>
</dbReference>
<dbReference type="InterPro" id="IPR058919">
    <property type="entry name" value="Pep3/Vps18_RING_C"/>
</dbReference>
<evidence type="ECO:0000256" key="2">
    <source>
        <dbReference type="ARBA" id="ARBA00017338"/>
    </source>
</evidence>
<dbReference type="SMART" id="SM00184">
    <property type="entry name" value="RING"/>
    <property type="match status" value="1"/>
</dbReference>
<comment type="subcellular location">
    <subcellularLocation>
        <location evidence="1">Late endosome membrane</location>
        <topology evidence="1">Peripheral membrane protein</topology>
        <orientation evidence="1">Cytoplasmic side</orientation>
    </subcellularLocation>
</comment>
<protein>
    <recommendedName>
        <fullName evidence="2">Vacuolar protein sorting-associated protein 18 homolog</fullName>
    </recommendedName>
</protein>
<feature type="domain" description="RING-type" evidence="8">
    <location>
        <begin position="827"/>
        <end position="901"/>
    </location>
</feature>
<evidence type="ECO:0000256" key="7">
    <source>
        <dbReference type="SAM" id="Coils"/>
    </source>
</evidence>
<gene>
    <name evidence="9" type="ORF">GSOID_T00017702001</name>
</gene>